<reference evidence="5 6" key="1">
    <citation type="submission" date="2019-08" db="EMBL/GenBank/DDBJ databases">
        <title>In-depth cultivation of the pig gut microbiome towards novel bacterial diversity and tailored functional studies.</title>
        <authorList>
            <person name="Wylensek D."/>
            <person name="Hitch T.C.A."/>
            <person name="Clavel T."/>
        </authorList>
    </citation>
    <scope>NUCLEOTIDE SEQUENCE [LARGE SCALE GENOMIC DNA]</scope>
    <source>
        <strain evidence="5 6">Oil+RF-744-WCA-WT-13</strain>
    </source>
</reference>
<dbReference type="PROSITE" id="PS50943">
    <property type="entry name" value="HTH_CROC1"/>
    <property type="match status" value="1"/>
</dbReference>
<dbReference type="Proteomes" id="UP000466864">
    <property type="component" value="Unassembled WGS sequence"/>
</dbReference>
<dbReference type="SMART" id="SM00530">
    <property type="entry name" value="HTH_XRE"/>
    <property type="match status" value="1"/>
</dbReference>
<dbReference type="PANTHER" id="PTHR40661:SF3">
    <property type="entry name" value="FELS-1 PROPHAGE TRANSCRIPTIONAL REGULATOR"/>
    <property type="match status" value="1"/>
</dbReference>
<evidence type="ECO:0000256" key="3">
    <source>
        <dbReference type="ARBA" id="ARBA00023163"/>
    </source>
</evidence>
<dbReference type="SUPFAM" id="SSF47413">
    <property type="entry name" value="lambda repressor-like DNA-binding domains"/>
    <property type="match status" value="1"/>
</dbReference>
<name>A0A7X2P9T9_9FIRM</name>
<evidence type="ECO:0000259" key="4">
    <source>
        <dbReference type="PROSITE" id="PS50943"/>
    </source>
</evidence>
<sequence>MSLNKQIIKDRLKETFNGDTQDRIAEKINLSQSTVSKLLTGVQVPTTDQLFDISEKYGVSVDWLLGRTNKKTTETSDKLSYAGAVEDILELKGKGAIDITEAVIPYSEHENHLVIVDPLLQKLLKKGKALQDADTLSLQGWIENRLCVFKGKMILPKEAWKDPDVEQELTQAFDDEQDLLNLYDLTIKVNEEMLKQIEDK</sequence>
<keyword evidence="3" id="KW-0804">Transcription</keyword>
<keyword evidence="6" id="KW-1185">Reference proteome</keyword>
<dbReference type="Pfam" id="PF01381">
    <property type="entry name" value="HTH_3"/>
    <property type="match status" value="1"/>
</dbReference>
<evidence type="ECO:0000313" key="5">
    <source>
        <dbReference type="EMBL" id="MST82887.1"/>
    </source>
</evidence>
<dbReference type="EMBL" id="VUMV01000009">
    <property type="protein sequence ID" value="MST82887.1"/>
    <property type="molecule type" value="Genomic_DNA"/>
</dbReference>
<gene>
    <name evidence="5" type="ORF">FYJ60_11280</name>
</gene>
<evidence type="ECO:0000256" key="1">
    <source>
        <dbReference type="ARBA" id="ARBA00023015"/>
    </source>
</evidence>
<dbReference type="AlphaFoldDB" id="A0A7X2P9T9"/>
<dbReference type="InterPro" id="IPR001387">
    <property type="entry name" value="Cro/C1-type_HTH"/>
</dbReference>
<evidence type="ECO:0000313" key="6">
    <source>
        <dbReference type="Proteomes" id="UP000466864"/>
    </source>
</evidence>
<accession>A0A7X2P9T9</accession>
<dbReference type="CDD" id="cd00093">
    <property type="entry name" value="HTH_XRE"/>
    <property type="match status" value="1"/>
</dbReference>
<proteinExistence type="predicted"/>
<comment type="caution">
    <text evidence="5">The sequence shown here is derived from an EMBL/GenBank/DDBJ whole genome shotgun (WGS) entry which is preliminary data.</text>
</comment>
<keyword evidence="1" id="KW-0805">Transcription regulation</keyword>
<feature type="domain" description="HTH cro/C1-type" evidence="4">
    <location>
        <begin position="20"/>
        <end position="64"/>
    </location>
</feature>
<dbReference type="PANTHER" id="PTHR40661">
    <property type="match status" value="1"/>
</dbReference>
<organism evidence="5 6">
    <name type="scientific">Bilifractor porci</name>
    <dbReference type="NCBI Taxonomy" id="2606636"/>
    <lineage>
        <taxon>Bacteria</taxon>
        <taxon>Bacillati</taxon>
        <taxon>Bacillota</taxon>
        <taxon>Clostridia</taxon>
        <taxon>Lachnospirales</taxon>
        <taxon>Lachnospiraceae</taxon>
        <taxon>Bilifractor</taxon>
    </lineage>
</organism>
<dbReference type="Gene3D" id="1.10.260.40">
    <property type="entry name" value="lambda repressor-like DNA-binding domains"/>
    <property type="match status" value="1"/>
</dbReference>
<keyword evidence="2" id="KW-0238">DNA-binding</keyword>
<dbReference type="InterPro" id="IPR010982">
    <property type="entry name" value="Lambda_DNA-bd_dom_sf"/>
</dbReference>
<protein>
    <submittedName>
        <fullName evidence="5">Helix-turn-helix transcriptional regulator</fullName>
    </submittedName>
</protein>
<dbReference type="GO" id="GO:0003677">
    <property type="term" value="F:DNA binding"/>
    <property type="evidence" value="ECO:0007669"/>
    <property type="project" value="UniProtKB-KW"/>
</dbReference>
<evidence type="ECO:0000256" key="2">
    <source>
        <dbReference type="ARBA" id="ARBA00023125"/>
    </source>
</evidence>
<dbReference type="RefSeq" id="WP_154458788.1">
    <property type="nucleotide sequence ID" value="NZ_VUMV01000009.1"/>
</dbReference>